<dbReference type="CDD" id="cd00086">
    <property type="entry name" value="homeodomain"/>
    <property type="match status" value="1"/>
</dbReference>
<dbReference type="AlphaFoldDB" id="A0A158PR13"/>
<dbReference type="PANTHER" id="PTHR24338:SF0">
    <property type="entry name" value="MUSCLE SEGMENTATION HOMEOBOX"/>
    <property type="match status" value="1"/>
</dbReference>
<accession>A0A158PR13</accession>
<feature type="domain" description="Homeobox" evidence="6">
    <location>
        <begin position="207"/>
        <end position="258"/>
    </location>
</feature>
<evidence type="ECO:0000256" key="2">
    <source>
        <dbReference type="ARBA" id="ARBA00022473"/>
    </source>
</evidence>
<evidence type="ECO:0000256" key="3">
    <source>
        <dbReference type="ARBA" id="ARBA00038425"/>
    </source>
</evidence>
<dbReference type="WBParaSite" id="BPAG_0000905401-mRNA-1">
    <property type="protein sequence ID" value="BPAG_0000905401-mRNA-1"/>
    <property type="gene ID" value="BPAG_0000905401"/>
</dbReference>
<dbReference type="GO" id="GO:0005634">
    <property type="term" value="C:nucleus"/>
    <property type="evidence" value="ECO:0007669"/>
    <property type="project" value="UniProtKB-SubCell"/>
</dbReference>
<keyword evidence="4 5" id="KW-0371">Homeobox</keyword>
<evidence type="ECO:0000259" key="6">
    <source>
        <dbReference type="PROSITE" id="PS50071"/>
    </source>
</evidence>
<protein>
    <submittedName>
        <fullName evidence="9">Homeobox domain-containing protein</fullName>
    </submittedName>
</protein>
<dbReference type="Gene3D" id="1.10.10.60">
    <property type="entry name" value="Homeodomain-like"/>
    <property type="match status" value="1"/>
</dbReference>
<keyword evidence="4 5" id="KW-0238">DNA-binding</keyword>
<dbReference type="Pfam" id="PF00046">
    <property type="entry name" value="Homeodomain"/>
    <property type="match status" value="1"/>
</dbReference>
<dbReference type="SMART" id="SM00389">
    <property type="entry name" value="HOX"/>
    <property type="match status" value="1"/>
</dbReference>
<dbReference type="STRING" id="6280.A0A158PR13"/>
<feature type="DNA-binding region" description="Homeobox" evidence="4">
    <location>
        <begin position="209"/>
        <end position="259"/>
    </location>
</feature>
<reference evidence="7 8" key="2">
    <citation type="submission" date="2018-11" db="EMBL/GenBank/DDBJ databases">
        <authorList>
            <consortium name="Pathogen Informatics"/>
        </authorList>
    </citation>
    <scope>NUCLEOTIDE SEQUENCE [LARGE SCALE GENOMIC DNA]</scope>
</reference>
<dbReference type="SUPFAM" id="SSF46689">
    <property type="entry name" value="Homeodomain-like"/>
    <property type="match status" value="1"/>
</dbReference>
<evidence type="ECO:0000256" key="5">
    <source>
        <dbReference type="RuleBase" id="RU000682"/>
    </source>
</evidence>
<comment type="subcellular location">
    <subcellularLocation>
        <location evidence="1 4 5">Nucleus</location>
    </subcellularLocation>
</comment>
<dbReference type="InterPro" id="IPR050674">
    <property type="entry name" value="Msh_Homeobox_Regulators"/>
</dbReference>
<dbReference type="InterPro" id="IPR001356">
    <property type="entry name" value="HD"/>
</dbReference>
<dbReference type="PANTHER" id="PTHR24338">
    <property type="entry name" value="HOMEOBOX PROTEIN MSX"/>
    <property type="match status" value="1"/>
</dbReference>
<dbReference type="PROSITE" id="PS50071">
    <property type="entry name" value="HOMEOBOX_2"/>
    <property type="match status" value="1"/>
</dbReference>
<evidence type="ECO:0000256" key="4">
    <source>
        <dbReference type="PROSITE-ProRule" id="PRU00108"/>
    </source>
</evidence>
<proteinExistence type="inferred from homology"/>
<evidence type="ECO:0000256" key="1">
    <source>
        <dbReference type="ARBA" id="ARBA00004123"/>
    </source>
</evidence>
<keyword evidence="4 5" id="KW-0539">Nucleus</keyword>
<keyword evidence="2" id="KW-0217">Developmental protein</keyword>
<organism evidence="9">
    <name type="scientific">Brugia pahangi</name>
    <name type="common">Filarial nematode worm</name>
    <dbReference type="NCBI Taxonomy" id="6280"/>
    <lineage>
        <taxon>Eukaryota</taxon>
        <taxon>Metazoa</taxon>
        <taxon>Ecdysozoa</taxon>
        <taxon>Nematoda</taxon>
        <taxon>Chromadorea</taxon>
        <taxon>Rhabditida</taxon>
        <taxon>Spirurina</taxon>
        <taxon>Spiruromorpha</taxon>
        <taxon>Filarioidea</taxon>
        <taxon>Onchocercidae</taxon>
        <taxon>Brugia</taxon>
    </lineage>
</organism>
<dbReference type="GO" id="GO:0000981">
    <property type="term" value="F:DNA-binding transcription factor activity, RNA polymerase II-specific"/>
    <property type="evidence" value="ECO:0007669"/>
    <property type="project" value="TreeGrafter"/>
</dbReference>
<dbReference type="GO" id="GO:0048598">
    <property type="term" value="P:embryonic morphogenesis"/>
    <property type="evidence" value="ECO:0007669"/>
    <property type="project" value="TreeGrafter"/>
</dbReference>
<evidence type="ECO:0000313" key="8">
    <source>
        <dbReference type="Proteomes" id="UP000278627"/>
    </source>
</evidence>
<name>A0A158PR13_BRUPA</name>
<dbReference type="Proteomes" id="UP000278627">
    <property type="component" value="Unassembled WGS sequence"/>
</dbReference>
<reference evidence="9" key="1">
    <citation type="submission" date="2016-04" db="UniProtKB">
        <authorList>
            <consortium name="WormBaseParasite"/>
        </authorList>
    </citation>
    <scope>IDENTIFICATION</scope>
</reference>
<gene>
    <name evidence="7" type="ORF">BPAG_LOCUS9016</name>
</gene>
<dbReference type="GO" id="GO:0000977">
    <property type="term" value="F:RNA polymerase II transcription regulatory region sequence-specific DNA binding"/>
    <property type="evidence" value="ECO:0007669"/>
    <property type="project" value="TreeGrafter"/>
</dbReference>
<sequence>MIIIVVITNPQHYHYHHHHHHSYPVALDDGAVNSGSNTAKLLKVKQINRVWEELNTSSQCVPLDCRNQTLKHPKKRPSVLKIYYRVVHFLTAKFSDSSAKIPKPSPVNPLVTTSVVTIPSISRVSQSETSNSGYSLTTDPAGMFLLPSYIHSIPSGTSADSCPGSTNDSFLAHYPWQATSSEQSSSPPEHKSLAAMGITKCLLRKHKNNRKPRTPFSTQQLLSLERKFQQKQYLSIAERAEFSASLQLTETQVKIWFQGVGAVEIEIRGQESNRKIEGLGGQEGRSLNICCGIFDLLSGDFGRIRETRRGNTSHYVNSSLNINST</sequence>
<comment type="similarity">
    <text evidence="3">Belongs to the Msh homeobox family.</text>
</comment>
<keyword evidence="8" id="KW-1185">Reference proteome</keyword>
<evidence type="ECO:0000313" key="7">
    <source>
        <dbReference type="EMBL" id="VDN90202.1"/>
    </source>
</evidence>
<dbReference type="InterPro" id="IPR009057">
    <property type="entry name" value="Homeodomain-like_sf"/>
</dbReference>
<dbReference type="EMBL" id="UZAD01013145">
    <property type="protein sequence ID" value="VDN90202.1"/>
    <property type="molecule type" value="Genomic_DNA"/>
</dbReference>
<evidence type="ECO:0000313" key="9">
    <source>
        <dbReference type="WBParaSite" id="BPAG_0000905401-mRNA-1"/>
    </source>
</evidence>